<protein>
    <submittedName>
        <fullName evidence="1">Uncharacterized protein</fullName>
    </submittedName>
</protein>
<organism evidence="1 2">
    <name type="scientific">Oceanidesulfovibrio marinus</name>
    <dbReference type="NCBI Taxonomy" id="370038"/>
    <lineage>
        <taxon>Bacteria</taxon>
        <taxon>Pseudomonadati</taxon>
        <taxon>Thermodesulfobacteriota</taxon>
        <taxon>Desulfovibrionia</taxon>
        <taxon>Desulfovibrionales</taxon>
        <taxon>Desulfovibrionaceae</taxon>
        <taxon>Oceanidesulfovibrio</taxon>
    </lineage>
</organism>
<evidence type="ECO:0000313" key="2">
    <source>
        <dbReference type="Proteomes" id="UP000503251"/>
    </source>
</evidence>
<proteinExistence type="predicted"/>
<dbReference type="SUPFAM" id="SSF56399">
    <property type="entry name" value="ADP-ribosylation"/>
    <property type="match status" value="1"/>
</dbReference>
<reference evidence="1 2" key="1">
    <citation type="submission" date="2019-04" db="EMBL/GenBank/DDBJ databases">
        <title>Isolation and culture of sulfate reducing bacteria from the cold seep of the South China Sea.</title>
        <authorList>
            <person name="Sun C."/>
            <person name="Liu R."/>
        </authorList>
    </citation>
    <scope>NUCLEOTIDE SEQUENCE [LARGE SCALE GENOMIC DNA]</scope>
    <source>
        <strain evidence="1 2">CS1</strain>
    </source>
</reference>
<keyword evidence="2" id="KW-1185">Reference proteome</keyword>
<name>A0ABX6NI07_9BACT</name>
<dbReference type="EMBL" id="CP039543">
    <property type="protein sequence ID" value="QJT10219.1"/>
    <property type="molecule type" value="Genomic_DNA"/>
</dbReference>
<evidence type="ECO:0000313" key="1">
    <source>
        <dbReference type="EMBL" id="QJT10219.1"/>
    </source>
</evidence>
<accession>A0ABX6NI07</accession>
<gene>
    <name evidence="1" type="ORF">E8L03_15345</name>
</gene>
<sequence>MPTSIPSTFYMFCQRNHLMVNNLQYTGGITSNGIATATVSPEATASYLSGDMPYIGFGPIHGRENIIPSYFHLSVLSEYYVEYALEYVRSGHFKTYPSRVTCFFAFDDMDFCHKASAIYGWNLNEVKIFNLVPSPLNKYARCDMEIVTIMRAFQPYGTPFELFETAAHRYWSGQSGFGDIFHRFQVNEPPPEREPIWETLIEGRLQLVNGDQPAC</sequence>
<dbReference type="RefSeq" id="WP_171267814.1">
    <property type="nucleotide sequence ID" value="NZ_CP039543.1"/>
</dbReference>
<dbReference type="Proteomes" id="UP000503251">
    <property type="component" value="Chromosome"/>
</dbReference>